<dbReference type="OrthoDB" id="9793939at2"/>
<protein>
    <submittedName>
        <fullName evidence="6">Polysaccharide export periplasmic protein</fullName>
    </submittedName>
</protein>
<gene>
    <name evidence="6" type="ORF">C7K55_00810</name>
</gene>
<organism evidence="6 7">
    <name type="scientific">Cyanobium usitatum str. Tous</name>
    <dbReference type="NCBI Taxonomy" id="2116684"/>
    <lineage>
        <taxon>Bacteria</taxon>
        <taxon>Bacillati</taxon>
        <taxon>Cyanobacteriota</taxon>
        <taxon>Cyanophyceae</taxon>
        <taxon>Synechococcales</taxon>
        <taxon>Prochlorococcaceae</taxon>
        <taxon>Cyanobium</taxon>
    </lineage>
</organism>
<evidence type="ECO:0000259" key="4">
    <source>
        <dbReference type="Pfam" id="PF02563"/>
    </source>
</evidence>
<evidence type="ECO:0000313" key="6">
    <source>
        <dbReference type="EMBL" id="PSJ07317.1"/>
    </source>
</evidence>
<dbReference type="InterPro" id="IPR006311">
    <property type="entry name" value="TAT_signal"/>
</dbReference>
<dbReference type="Pfam" id="PF02563">
    <property type="entry name" value="Poly_export"/>
    <property type="match status" value="1"/>
</dbReference>
<feature type="chain" id="PRO_5015110342" evidence="3">
    <location>
        <begin position="32"/>
        <end position="397"/>
    </location>
</feature>
<proteinExistence type="predicted"/>
<dbReference type="Pfam" id="PF10531">
    <property type="entry name" value="SLBB"/>
    <property type="match status" value="1"/>
</dbReference>
<dbReference type="InterPro" id="IPR003715">
    <property type="entry name" value="Poly_export_N"/>
</dbReference>
<evidence type="ECO:0000259" key="5">
    <source>
        <dbReference type="Pfam" id="PF10531"/>
    </source>
</evidence>
<sequence length="397" mass="41962">MNQNARLRSTLLQLAGGLGAGLLAASSVAGAPEPLRAAPAPAPSASPKPPAPAPVVAGSYILGPGDSLQVELLDIPEYSGVFTIGPDGTLYLPRLRSLYVEGLTVPELSWFLTEQFRAYVRDPQVFVNPVVFRPVRVYVGGEVARPGYYYLSGEQALPEASGGFTRLPQASRSGRLTAQVAEANPLVAPQVSNRPLQLPTVFDALRAGGGVTPFSNLQEVSVTRRQPLGSGGGKVRANLDFLSLITQGDESQNIRLLDGDTVVVAKSSVVLREQILRAAETNLSPYQFEVFVSGRVKSPGAVVLPQGSSLNQALVAAGGPMLLRGRVEFVRFYRDGSTDHRQFGYSPGAPAGSPNNPVLMAGDVVRVNDSLLSAGVVVLNEVTGPFLSVYSLYSILQ</sequence>
<dbReference type="AlphaFoldDB" id="A0A2P7N1G7"/>
<name>A0A2P7N1G7_9CYAN</name>
<keyword evidence="2" id="KW-0472">Membrane</keyword>
<dbReference type="Proteomes" id="UP000243002">
    <property type="component" value="Unassembled WGS sequence"/>
</dbReference>
<evidence type="ECO:0000256" key="1">
    <source>
        <dbReference type="ARBA" id="ARBA00022729"/>
    </source>
</evidence>
<dbReference type="Gene3D" id="3.10.560.10">
    <property type="entry name" value="Outer membrane lipoprotein wza domain like"/>
    <property type="match status" value="2"/>
</dbReference>
<keyword evidence="1 3" id="KW-0732">Signal</keyword>
<dbReference type="GO" id="GO:0015159">
    <property type="term" value="F:polysaccharide transmembrane transporter activity"/>
    <property type="evidence" value="ECO:0007669"/>
    <property type="project" value="InterPro"/>
</dbReference>
<dbReference type="EMBL" id="PXXO01000001">
    <property type="protein sequence ID" value="PSJ07317.1"/>
    <property type="molecule type" value="Genomic_DNA"/>
</dbReference>
<dbReference type="PANTHER" id="PTHR33619">
    <property type="entry name" value="POLYSACCHARIDE EXPORT PROTEIN GFCE-RELATED"/>
    <property type="match status" value="1"/>
</dbReference>
<reference evidence="6 7" key="1">
    <citation type="journal article" date="2018" name="Environ. Microbiol.">
        <title>Ecological and genomic features of two widespread freshwater picocyanobacteria.</title>
        <authorList>
            <person name="Cabello-Yeves P.J."/>
            <person name="Picazo A."/>
            <person name="Camacho A."/>
            <person name="Callieri C."/>
            <person name="Rosselli R."/>
            <person name="Roda-Garcia J.J."/>
            <person name="Coutinho F.H."/>
            <person name="Rodriguez-Valera F."/>
        </authorList>
    </citation>
    <scope>NUCLEOTIDE SEQUENCE [LARGE SCALE GENOMIC DNA]</scope>
    <source>
        <strain evidence="6 7">Tous</strain>
    </source>
</reference>
<accession>A0A2P7N1G7</accession>
<feature type="signal peptide" evidence="3">
    <location>
        <begin position="1"/>
        <end position="31"/>
    </location>
</feature>
<dbReference type="PANTHER" id="PTHR33619:SF3">
    <property type="entry name" value="POLYSACCHARIDE EXPORT PROTEIN GFCE-RELATED"/>
    <property type="match status" value="1"/>
</dbReference>
<evidence type="ECO:0000256" key="2">
    <source>
        <dbReference type="ARBA" id="ARBA00023136"/>
    </source>
</evidence>
<feature type="domain" description="Polysaccharide export protein N-terminal" evidence="4">
    <location>
        <begin position="57"/>
        <end position="128"/>
    </location>
</feature>
<dbReference type="InterPro" id="IPR019554">
    <property type="entry name" value="Soluble_ligand-bd"/>
</dbReference>
<dbReference type="PROSITE" id="PS51318">
    <property type="entry name" value="TAT"/>
    <property type="match status" value="1"/>
</dbReference>
<evidence type="ECO:0000313" key="7">
    <source>
        <dbReference type="Proteomes" id="UP000243002"/>
    </source>
</evidence>
<dbReference type="InterPro" id="IPR049712">
    <property type="entry name" value="Poly_export"/>
</dbReference>
<keyword evidence="7" id="KW-1185">Reference proteome</keyword>
<comment type="caution">
    <text evidence="6">The sequence shown here is derived from an EMBL/GenBank/DDBJ whole genome shotgun (WGS) entry which is preliminary data.</text>
</comment>
<feature type="domain" description="Soluble ligand binding" evidence="5">
    <location>
        <begin position="290"/>
        <end position="336"/>
    </location>
</feature>
<evidence type="ECO:0000256" key="3">
    <source>
        <dbReference type="SAM" id="SignalP"/>
    </source>
</evidence>